<dbReference type="Proteomes" id="UP000094455">
    <property type="component" value="Unassembled WGS sequence"/>
</dbReference>
<protein>
    <recommendedName>
        <fullName evidence="8">Glyoxylate reductase</fullName>
    </recommendedName>
</protein>
<dbReference type="GO" id="GO:0030267">
    <property type="term" value="F:glyoxylate reductase (NADPH) activity"/>
    <property type="evidence" value="ECO:0007669"/>
    <property type="project" value="TreeGrafter"/>
</dbReference>
<evidence type="ECO:0000256" key="3">
    <source>
        <dbReference type="RuleBase" id="RU003719"/>
    </source>
</evidence>
<dbReference type="InterPro" id="IPR006140">
    <property type="entry name" value="D-isomer_DH_NAD-bd"/>
</dbReference>
<dbReference type="FunFam" id="3.40.50.720:FF:000026">
    <property type="entry name" value="Glyoxylate/hydroxypyruvate reductase B"/>
    <property type="match status" value="1"/>
</dbReference>
<dbReference type="InterPro" id="IPR050223">
    <property type="entry name" value="D-isomer_2-hydroxyacid_DH"/>
</dbReference>
<dbReference type="PANTHER" id="PTHR10996:SF257">
    <property type="entry name" value="GLYOXYLATE REDUCTASE 1"/>
    <property type="match status" value="1"/>
</dbReference>
<dbReference type="InterPro" id="IPR006139">
    <property type="entry name" value="D-isomer_2_OHA_DH_cat_dom"/>
</dbReference>
<evidence type="ECO:0000256" key="2">
    <source>
        <dbReference type="ARBA" id="ARBA00023002"/>
    </source>
</evidence>
<dbReference type="GO" id="GO:0005829">
    <property type="term" value="C:cytosol"/>
    <property type="evidence" value="ECO:0007669"/>
    <property type="project" value="TreeGrafter"/>
</dbReference>
<dbReference type="SUPFAM" id="SSF51735">
    <property type="entry name" value="NAD(P)-binding Rossmann-fold domains"/>
    <property type="match status" value="1"/>
</dbReference>
<dbReference type="GO" id="GO:0051287">
    <property type="term" value="F:NAD binding"/>
    <property type="evidence" value="ECO:0007669"/>
    <property type="project" value="InterPro"/>
</dbReference>
<dbReference type="InterPro" id="IPR036291">
    <property type="entry name" value="NAD(P)-bd_dom_sf"/>
</dbReference>
<dbReference type="GeneID" id="30180079"/>
<feature type="domain" description="D-isomer specific 2-hydroxyacid dehydrogenase catalytic" evidence="4">
    <location>
        <begin position="75"/>
        <end position="342"/>
    </location>
</feature>
<dbReference type="SUPFAM" id="SSF52283">
    <property type="entry name" value="Formate/glycerate dehydrogenase catalytic domain-like"/>
    <property type="match status" value="1"/>
</dbReference>
<dbReference type="Gene3D" id="3.40.50.720">
    <property type="entry name" value="NAD(P)-binding Rossmann-like Domain"/>
    <property type="match status" value="2"/>
</dbReference>
<dbReference type="OrthoDB" id="9991913at2759"/>
<dbReference type="RefSeq" id="XP_019016136.1">
    <property type="nucleotide sequence ID" value="XM_019163392.1"/>
</dbReference>
<evidence type="ECO:0000259" key="5">
    <source>
        <dbReference type="Pfam" id="PF02826"/>
    </source>
</evidence>
<gene>
    <name evidence="6" type="ORF">PICMEDRAFT_59857</name>
</gene>
<reference evidence="6 7" key="1">
    <citation type="journal article" date="2016" name="Proc. Natl. Acad. Sci. U.S.A.">
        <title>Comparative genomics of biotechnologically important yeasts.</title>
        <authorList>
            <person name="Riley R."/>
            <person name="Haridas S."/>
            <person name="Wolfe K.H."/>
            <person name="Lopes M.R."/>
            <person name="Hittinger C.T."/>
            <person name="Goeker M."/>
            <person name="Salamov A.A."/>
            <person name="Wisecaver J.H."/>
            <person name="Long T.M."/>
            <person name="Calvey C.H."/>
            <person name="Aerts A.L."/>
            <person name="Barry K.W."/>
            <person name="Choi C."/>
            <person name="Clum A."/>
            <person name="Coughlan A.Y."/>
            <person name="Deshpande S."/>
            <person name="Douglass A.P."/>
            <person name="Hanson S.J."/>
            <person name="Klenk H.-P."/>
            <person name="LaButti K.M."/>
            <person name="Lapidus A."/>
            <person name="Lindquist E.A."/>
            <person name="Lipzen A.M."/>
            <person name="Meier-Kolthoff J.P."/>
            <person name="Ohm R.A."/>
            <person name="Otillar R.P."/>
            <person name="Pangilinan J.L."/>
            <person name="Peng Y."/>
            <person name="Rokas A."/>
            <person name="Rosa C.A."/>
            <person name="Scheuner C."/>
            <person name="Sibirny A.A."/>
            <person name="Slot J.C."/>
            <person name="Stielow J.B."/>
            <person name="Sun H."/>
            <person name="Kurtzman C.P."/>
            <person name="Blackwell M."/>
            <person name="Grigoriev I.V."/>
            <person name="Jeffries T.W."/>
        </authorList>
    </citation>
    <scope>NUCLEOTIDE SEQUENCE [LARGE SCALE GENOMIC DNA]</scope>
    <source>
        <strain evidence="6 7">NRRL Y-2026</strain>
    </source>
</reference>
<dbReference type="CDD" id="cd12168">
    <property type="entry name" value="Mand_dh_like"/>
    <property type="match status" value="1"/>
</dbReference>
<dbReference type="Pfam" id="PF02826">
    <property type="entry name" value="2-Hacid_dh_C"/>
    <property type="match status" value="1"/>
</dbReference>
<evidence type="ECO:0000259" key="4">
    <source>
        <dbReference type="Pfam" id="PF00389"/>
    </source>
</evidence>
<evidence type="ECO:0008006" key="8">
    <source>
        <dbReference type="Google" id="ProtNLM"/>
    </source>
</evidence>
<sequence length="349" mass="38500">MTFAESGERFTVLRLPPIRYAGDIWDEFEQKNSNVRVVETAAKNREEFIAQLKRGELQEVDFIARTFQSVKQTGLFDKELLELIVAHTQVKGIAHCGAGYDQVDANACRDLKLQLSNVPGRVNDSTADTNVFLILATLRNFQLGHENLMKGRWKTDINSAGTIYGHCIQNKVVGILGMGGIGQTVRDRLAGFGVKKIVYYNRSRLSPELEQGCEYCGTMEELAEQSDVISINIPLNKDTHHVINASLIAKMKDGVVLVNTARGPVVDEAAVKAGLRSGKIFGYGTDVFENEPDIDMDFASLPNVTSLPHMGTATVETIRSMEALVVENVDAFYRTGKVKTLVAELQGVF</sequence>
<dbReference type="InterPro" id="IPR029752">
    <property type="entry name" value="D-isomer_DH_CS1"/>
</dbReference>
<name>A0A1E3NI56_9ASCO</name>
<dbReference type="EMBL" id="KV454005">
    <property type="protein sequence ID" value="ODQ45023.1"/>
    <property type="molecule type" value="Genomic_DNA"/>
</dbReference>
<dbReference type="PANTHER" id="PTHR10996">
    <property type="entry name" value="2-HYDROXYACID DEHYDROGENASE-RELATED"/>
    <property type="match status" value="1"/>
</dbReference>
<dbReference type="InterPro" id="IPR029753">
    <property type="entry name" value="D-isomer_DH_CS"/>
</dbReference>
<dbReference type="PROSITE" id="PS00065">
    <property type="entry name" value="D_2_HYDROXYACID_DH_1"/>
    <property type="match status" value="1"/>
</dbReference>
<dbReference type="PROSITE" id="PS00671">
    <property type="entry name" value="D_2_HYDROXYACID_DH_3"/>
    <property type="match status" value="1"/>
</dbReference>
<dbReference type="AlphaFoldDB" id="A0A1E3NI56"/>
<organism evidence="6 7">
    <name type="scientific">Pichia membranifaciens NRRL Y-2026</name>
    <dbReference type="NCBI Taxonomy" id="763406"/>
    <lineage>
        <taxon>Eukaryota</taxon>
        <taxon>Fungi</taxon>
        <taxon>Dikarya</taxon>
        <taxon>Ascomycota</taxon>
        <taxon>Saccharomycotina</taxon>
        <taxon>Pichiomycetes</taxon>
        <taxon>Pichiales</taxon>
        <taxon>Pichiaceae</taxon>
        <taxon>Pichia</taxon>
    </lineage>
</organism>
<feature type="domain" description="D-isomer specific 2-hydroxyacid dehydrogenase NAD-binding" evidence="5">
    <location>
        <begin position="132"/>
        <end position="311"/>
    </location>
</feature>
<evidence type="ECO:0000256" key="1">
    <source>
        <dbReference type="ARBA" id="ARBA00005854"/>
    </source>
</evidence>
<keyword evidence="7" id="KW-1185">Reference proteome</keyword>
<comment type="similarity">
    <text evidence="1 3">Belongs to the D-isomer specific 2-hydroxyacid dehydrogenase family.</text>
</comment>
<proteinExistence type="inferred from homology"/>
<evidence type="ECO:0000313" key="7">
    <source>
        <dbReference type="Proteomes" id="UP000094455"/>
    </source>
</evidence>
<dbReference type="Pfam" id="PF00389">
    <property type="entry name" value="2-Hacid_dh"/>
    <property type="match status" value="1"/>
</dbReference>
<dbReference type="GO" id="GO:0016618">
    <property type="term" value="F:hydroxypyruvate reductase [NAD(P)H] activity"/>
    <property type="evidence" value="ECO:0007669"/>
    <property type="project" value="TreeGrafter"/>
</dbReference>
<keyword evidence="2 3" id="KW-0560">Oxidoreductase</keyword>
<evidence type="ECO:0000313" key="6">
    <source>
        <dbReference type="EMBL" id="ODQ45023.1"/>
    </source>
</evidence>
<accession>A0A1E3NI56</accession>
<dbReference type="STRING" id="763406.A0A1E3NI56"/>